<feature type="compositionally biased region" description="Acidic residues" evidence="8">
    <location>
        <begin position="311"/>
        <end position="329"/>
    </location>
</feature>
<evidence type="ECO:0000256" key="8">
    <source>
        <dbReference type="SAM" id="MobiDB-lite"/>
    </source>
</evidence>
<reference evidence="10" key="1">
    <citation type="submission" date="2021-03" db="EMBL/GenBank/DDBJ databases">
        <authorList>
            <person name="Tagirdzhanova G."/>
        </authorList>
    </citation>
    <scope>NUCLEOTIDE SEQUENCE</scope>
</reference>
<dbReference type="InterPro" id="IPR044867">
    <property type="entry name" value="DEUBAD_dom"/>
</dbReference>
<keyword evidence="3" id="KW-0863">Zinc-finger</keyword>
<feature type="compositionally biased region" description="Low complexity" evidence="8">
    <location>
        <begin position="189"/>
        <end position="203"/>
    </location>
</feature>
<dbReference type="PROSITE" id="PS51916">
    <property type="entry name" value="DEUBAD"/>
    <property type="match status" value="1"/>
</dbReference>
<evidence type="ECO:0000259" key="9">
    <source>
        <dbReference type="PROSITE" id="PS51916"/>
    </source>
</evidence>
<feature type="compositionally biased region" description="Basic residues" evidence="8">
    <location>
        <begin position="296"/>
        <end position="307"/>
    </location>
</feature>
<dbReference type="OrthoDB" id="2289918at2759"/>
<feature type="region of interest" description="Disordered" evidence="8">
    <location>
        <begin position="855"/>
        <end position="908"/>
    </location>
</feature>
<keyword evidence="6" id="KW-0804">Transcription</keyword>
<evidence type="ECO:0000256" key="4">
    <source>
        <dbReference type="ARBA" id="ARBA00022833"/>
    </source>
</evidence>
<keyword evidence="2" id="KW-0479">Metal-binding</keyword>
<proteinExistence type="predicted"/>
<organism evidence="10 11">
    <name type="scientific">Imshaugia aleurites</name>
    <dbReference type="NCBI Taxonomy" id="172621"/>
    <lineage>
        <taxon>Eukaryota</taxon>
        <taxon>Fungi</taxon>
        <taxon>Dikarya</taxon>
        <taxon>Ascomycota</taxon>
        <taxon>Pezizomycotina</taxon>
        <taxon>Lecanoromycetes</taxon>
        <taxon>OSLEUM clade</taxon>
        <taxon>Lecanoromycetidae</taxon>
        <taxon>Lecanorales</taxon>
        <taxon>Lecanorineae</taxon>
        <taxon>Parmeliaceae</taxon>
        <taxon>Imshaugia</taxon>
    </lineage>
</organism>
<feature type="region of interest" description="Disordered" evidence="8">
    <location>
        <begin position="137"/>
        <end position="215"/>
    </location>
</feature>
<keyword evidence="7" id="KW-0539">Nucleus</keyword>
<evidence type="ECO:0000256" key="3">
    <source>
        <dbReference type="ARBA" id="ARBA00022771"/>
    </source>
</evidence>
<dbReference type="Pfam" id="PF13919">
    <property type="entry name" value="ASXH"/>
    <property type="match status" value="1"/>
</dbReference>
<keyword evidence="4" id="KW-0862">Zinc</keyword>
<evidence type="ECO:0000256" key="1">
    <source>
        <dbReference type="ARBA" id="ARBA00004123"/>
    </source>
</evidence>
<feature type="compositionally biased region" description="Basic and acidic residues" evidence="8">
    <location>
        <begin position="815"/>
        <end position="824"/>
    </location>
</feature>
<gene>
    <name evidence="10" type="ORF">IMSHALPRED_003945</name>
</gene>
<feature type="compositionally biased region" description="Polar residues" evidence="8">
    <location>
        <begin position="27"/>
        <end position="41"/>
    </location>
</feature>
<evidence type="ECO:0000313" key="11">
    <source>
        <dbReference type="Proteomes" id="UP000664534"/>
    </source>
</evidence>
<accession>A0A8H3EFR9</accession>
<keyword evidence="11" id="KW-1185">Reference proteome</keyword>
<evidence type="ECO:0000313" key="10">
    <source>
        <dbReference type="EMBL" id="CAF9905719.1"/>
    </source>
</evidence>
<feature type="region of interest" description="Disordered" evidence="8">
    <location>
        <begin position="1"/>
        <end position="81"/>
    </location>
</feature>
<evidence type="ECO:0000256" key="7">
    <source>
        <dbReference type="ARBA" id="ARBA00023242"/>
    </source>
</evidence>
<evidence type="ECO:0000256" key="5">
    <source>
        <dbReference type="ARBA" id="ARBA00023015"/>
    </source>
</evidence>
<feature type="domain" description="DEUBAD" evidence="9">
    <location>
        <begin position="577"/>
        <end position="688"/>
    </location>
</feature>
<comment type="caution">
    <text evidence="10">The sequence shown here is derived from an EMBL/GenBank/DDBJ whole genome shotgun (WGS) entry which is preliminary data.</text>
</comment>
<feature type="compositionally biased region" description="Basic and acidic residues" evidence="8">
    <location>
        <begin position="862"/>
        <end position="893"/>
    </location>
</feature>
<name>A0A8H3EFR9_9LECA</name>
<comment type="subcellular location">
    <subcellularLocation>
        <location evidence="1">Nucleus</location>
    </subcellularLocation>
</comment>
<feature type="compositionally biased region" description="Polar residues" evidence="8">
    <location>
        <begin position="155"/>
        <end position="172"/>
    </location>
</feature>
<dbReference type="InterPro" id="IPR028020">
    <property type="entry name" value="ASX_DEUBAD_dom"/>
</dbReference>
<feature type="region of interest" description="Disordered" evidence="8">
    <location>
        <begin position="264"/>
        <end position="406"/>
    </location>
</feature>
<keyword evidence="5" id="KW-0805">Transcription regulation</keyword>
<dbReference type="AlphaFoldDB" id="A0A8H3EFR9"/>
<evidence type="ECO:0000256" key="6">
    <source>
        <dbReference type="ARBA" id="ARBA00023163"/>
    </source>
</evidence>
<dbReference type="GO" id="GO:0008270">
    <property type="term" value="F:zinc ion binding"/>
    <property type="evidence" value="ECO:0007669"/>
    <property type="project" value="UniProtKB-KW"/>
</dbReference>
<feature type="region of interest" description="Disordered" evidence="8">
    <location>
        <begin position="802"/>
        <end position="828"/>
    </location>
</feature>
<protein>
    <recommendedName>
        <fullName evidence="9">DEUBAD domain-containing protein</fullName>
    </recommendedName>
</protein>
<evidence type="ECO:0000256" key="2">
    <source>
        <dbReference type="ARBA" id="ARBA00022723"/>
    </source>
</evidence>
<feature type="region of interest" description="Disordered" evidence="8">
    <location>
        <begin position="450"/>
        <end position="533"/>
    </location>
</feature>
<dbReference type="Proteomes" id="UP000664534">
    <property type="component" value="Unassembled WGS sequence"/>
</dbReference>
<dbReference type="EMBL" id="CAJPDT010000002">
    <property type="protein sequence ID" value="CAF9905719.1"/>
    <property type="molecule type" value="Genomic_DNA"/>
</dbReference>
<feature type="compositionally biased region" description="Polar residues" evidence="8">
    <location>
        <begin position="488"/>
        <end position="497"/>
    </location>
</feature>
<dbReference type="GO" id="GO:0005634">
    <property type="term" value="C:nucleus"/>
    <property type="evidence" value="ECO:0007669"/>
    <property type="project" value="UniProtKB-SubCell"/>
</dbReference>
<sequence>MSSRKRKADTASQAESADESPYKQARSESTNDTANKQNVNPQFFEDSPDNHTKLSTSVAKPPSKESEAAPLEDLPPTWDQASAADKILVELKQENTKQTWAKIQERWEQSTGEKAAKEMLSDRYKRLRDIMVHSKGAVRGKPKLKVVKEPLETPDQISTLSTTKVRSPSPVNSGPPDKSPRAVSRHSKTTTTTSDIASAAPEAAPDEDLPQSWEQANAADQLIVKMKTSRISYAKIEDAWQQLTGEKPAEGAMRDRYMSLRKLVTPPDINGASRARYPVKASTIDGAPDQAESRRAKSPLRMSKKRKAEAESSEESLDESSVESSDESSYESPKHSIPMARRKPSELAENQVKASAFDGQSDGPISKRKKITAKVASDDKAPAESSNELDEVSSQSLRVAKSAKRPRVKIAVAANLEAQNTMDTANEMVVEMKERGCDWVEISKAWTELTGKPSAPETTRKRYARIKKGSATEPKPITPALSKERIKSASSDEGSYESTRKRSKLTAETPRVTETPIKRNMDRGKRKTSVKYTESTTDEDELFAAPIEPIVTASAKRNAGRAAKVNRSDPQWLVTNEKSPLAYEDLHAEFSDPKTYEKFTKSDWEDLRETLPPNVPIDDDGYSIPMTFFKYDPDFRRGIREFQEDLATGRLDPGWQADAAQAMEERAQGEFDAFKEDQFEAFWGQKQKLQWDVHAGESGKIKLDMMIESGVFKVGDYFSFSRVFGRGKNGVLVEKDCKIVKVDGKTLTFAIPPGQRKYIRSMFESGTSGDIRSETEATMAGGDVPPSAAADSKCNGIKAKVDTETYGGEGQQVSDKGDGGDGGDRTVTTTEMAENGSLLGTESEKAEVLAVSKLDNGTGKCTHPEANKTEAKAKPQEDETNEARISDGDKEGGAIEQTNGGGQSPMANAHEDDVLLTISVLMQLQSKIVDIDGRYNSKDMPIANAWRQFRGIRNNQDLGTLFEMREAFYVREHPQIVKEPKRKR</sequence>